<dbReference type="PATRIC" id="fig|1276258.3.peg.117"/>
<keyword evidence="2" id="KW-0732">Signal</keyword>
<dbReference type="HOGENOM" id="CLU_308332_0_0_14"/>
<name>V5RIN6_SPIAP</name>
<evidence type="ECO:0000313" key="4">
    <source>
        <dbReference type="EMBL" id="AHB35966.1"/>
    </source>
</evidence>
<protein>
    <recommendedName>
        <fullName evidence="3">GH18 domain-containing protein</fullName>
    </recommendedName>
</protein>
<dbReference type="Proteomes" id="UP000018550">
    <property type="component" value="Chromosome"/>
</dbReference>
<accession>V5RIN6</accession>
<dbReference type="AlphaFoldDB" id="V5RIN6"/>
<evidence type="ECO:0000313" key="5">
    <source>
        <dbReference type="Proteomes" id="UP000018550"/>
    </source>
</evidence>
<dbReference type="EMBL" id="CP006682">
    <property type="protein sequence ID" value="AHB35966.1"/>
    <property type="molecule type" value="Genomic_DNA"/>
</dbReference>
<evidence type="ECO:0000256" key="2">
    <source>
        <dbReference type="SAM" id="SignalP"/>
    </source>
</evidence>
<dbReference type="KEGG" id="sapi:SAPIS_v1c01190"/>
<dbReference type="Gene3D" id="3.20.20.80">
    <property type="entry name" value="Glycosidases"/>
    <property type="match status" value="2"/>
</dbReference>
<dbReference type="PANTHER" id="PTHR42976:SF1">
    <property type="entry name" value="GH18 DOMAIN-CONTAINING PROTEIN-RELATED"/>
    <property type="match status" value="1"/>
</dbReference>
<feature type="chain" id="PRO_5004740343" description="GH18 domain-containing protein" evidence="2">
    <location>
        <begin position="24"/>
        <end position="957"/>
    </location>
</feature>
<dbReference type="OrthoDB" id="99456at2"/>
<organism evidence="4 5">
    <name type="scientific">Spiroplasma apis B31</name>
    <dbReference type="NCBI Taxonomy" id="1276258"/>
    <lineage>
        <taxon>Bacteria</taxon>
        <taxon>Bacillati</taxon>
        <taxon>Mycoplasmatota</taxon>
        <taxon>Mollicutes</taxon>
        <taxon>Entomoplasmatales</taxon>
        <taxon>Spiroplasmataceae</taxon>
        <taxon>Spiroplasma</taxon>
    </lineage>
</organism>
<dbReference type="RefSeq" id="WP_023788900.1">
    <property type="nucleotide sequence ID" value="NC_022998.1"/>
</dbReference>
<feature type="compositionally biased region" description="Polar residues" evidence="1">
    <location>
        <begin position="542"/>
        <end position="566"/>
    </location>
</feature>
<dbReference type="STRING" id="1276258.SAPIS_v1c01190"/>
<dbReference type="PANTHER" id="PTHR42976">
    <property type="entry name" value="BIFUNCTIONAL CHITINASE/LYSOZYME-RELATED"/>
    <property type="match status" value="1"/>
</dbReference>
<dbReference type="SUPFAM" id="SSF51445">
    <property type="entry name" value="(Trans)glycosidases"/>
    <property type="match status" value="1"/>
</dbReference>
<reference evidence="4 5" key="1">
    <citation type="journal article" date="2014" name="Genome Announc.">
        <title>Complete Genome Sequence of Spiroplasma apis B31T (ATCC 33834), a Bacterium Associated with May Disease of Honeybees (Apis mellifera).</title>
        <authorList>
            <person name="Ku C."/>
            <person name="Lo W.S."/>
            <person name="Chen L.L."/>
            <person name="Kuo C.H."/>
        </authorList>
    </citation>
    <scope>NUCLEOTIDE SEQUENCE [LARGE SCALE GENOMIC DNA]</scope>
    <source>
        <strain evidence="4">B31</strain>
    </source>
</reference>
<feature type="compositionally biased region" description="Polar residues" evidence="1">
    <location>
        <begin position="573"/>
        <end position="583"/>
    </location>
</feature>
<dbReference type="InterPro" id="IPR017853">
    <property type="entry name" value="GH"/>
</dbReference>
<evidence type="ECO:0000259" key="3">
    <source>
        <dbReference type="PROSITE" id="PS51910"/>
    </source>
</evidence>
<proteinExistence type="predicted"/>
<sequence>MKKLLIGLLTVSMSTAVASNAVACTNFKVNELNEPLKIENPNADGGTKQGEQLLKTYNKSKSMKWGEVLTKDYSSSSEKGPQARSANLSNSITKSTLAKKQILNITDNLSFTPYTDIGIVKDTAEYLLKEKGVSSNHHGDAEKSLIDKNNEYNNLGKLINNKEIFSDNDGITLGFMQNASDEDNLVPMWDAAPNRSSNNSAKWFEKRFEEWTNNGLKTEKLTISFGPFANSLWHEAYKNNLTEEELADKLQKISENYSTKKFDFYFAAPYLSNKGSYADSQRLLAGALKILLEKHNDFDIRLSLVVSTEDGISSVAGQESWNGDISLLSDEEFPLFMFTKYLGTNFRLNLVLPYLTYTDKHSSNEDWELPIMKKAIENTKNTWKIMNQNVNENNQTRDDKFYFKHMGVTPWIGRRAEKAVYNFTAKDALELRKFAVEKGLGQISMFYLTRDYPSKFESNNESKEALADKNPLDQNIRSGAGFEKLTFAKILSGHLNEAKDEVTKAEDLEKLDGYIDYDKNIKNNKELDKIIQKEPNQWDGVSGSTPGDGNVVAPSTPSTSSKSNYISWKDANPNRSSKINQKATPNGSTYFSPYLDAGLYEGNDISKIREVSGLDHLTLAFVQQVNSHSNYLDLSIAGIENKGEGFDWWEKSQLYEKDLKPLIESNNFKNIKVAYGGATTGGYIEKNPWNVAYKQANGDINKAAELLEEALIKFNQSLVDLAKRKNHNVEMPKNIDFDIEGQAQNDETGNAVLAKTLANMKKKDSSWNFSITLPVLPTGLTSVGYNVMDKFTKAYKNAGISYKDLPVTNLMLMDYGNPIYEEAIRQGKTNFDLAKEAVDNTRDNIAKSIMNNYKVSDLLKKDIYKLIGATPMIGVNDTVSGVFTLEDAKELYNWAQNVGLAYLSMWSVNDDRGKNANGVGVAKSLVNHGLSYLREYDFSKAFNGSWDDGVKNPSDKA</sequence>
<dbReference type="eggNOG" id="COG3827">
    <property type="taxonomic scope" value="Bacteria"/>
</dbReference>
<dbReference type="InterPro" id="IPR052750">
    <property type="entry name" value="GH18_Chitinase"/>
</dbReference>
<feature type="region of interest" description="Disordered" evidence="1">
    <location>
        <begin position="535"/>
        <end position="583"/>
    </location>
</feature>
<feature type="domain" description="GH18" evidence="3">
    <location>
        <begin position="585"/>
        <end position="933"/>
    </location>
</feature>
<dbReference type="GO" id="GO:0005975">
    <property type="term" value="P:carbohydrate metabolic process"/>
    <property type="evidence" value="ECO:0007669"/>
    <property type="project" value="InterPro"/>
</dbReference>
<gene>
    <name evidence="4" type="ORF">SAPIS_v1c01190</name>
</gene>
<evidence type="ECO:0000256" key="1">
    <source>
        <dbReference type="SAM" id="MobiDB-lite"/>
    </source>
</evidence>
<dbReference type="InterPro" id="IPR001223">
    <property type="entry name" value="Glyco_hydro18_cat"/>
</dbReference>
<keyword evidence="5" id="KW-1185">Reference proteome</keyword>
<feature type="signal peptide" evidence="2">
    <location>
        <begin position="1"/>
        <end position="23"/>
    </location>
</feature>
<dbReference type="PROSITE" id="PS51910">
    <property type="entry name" value="GH18_2"/>
    <property type="match status" value="1"/>
</dbReference>